<reference evidence="2" key="3">
    <citation type="submission" date="2011-03" db="EMBL/GenBank/DDBJ databases">
        <title>Annotation of Magnaporthe poae ATCC 64411.</title>
        <authorList>
            <person name="Ma L.-J."/>
            <person name="Dead R."/>
            <person name="Young S.K."/>
            <person name="Zeng Q."/>
            <person name="Gargeya S."/>
            <person name="Fitzgerald M."/>
            <person name="Haas B."/>
            <person name="Abouelleil A."/>
            <person name="Alvarado L."/>
            <person name="Arachchi H.M."/>
            <person name="Berlin A."/>
            <person name="Brown A."/>
            <person name="Chapman S.B."/>
            <person name="Chen Z."/>
            <person name="Dunbar C."/>
            <person name="Freedman E."/>
            <person name="Gearin G."/>
            <person name="Gellesch M."/>
            <person name="Goldberg J."/>
            <person name="Griggs A."/>
            <person name="Gujja S."/>
            <person name="Heiman D."/>
            <person name="Howarth C."/>
            <person name="Larson L."/>
            <person name="Lui A."/>
            <person name="MacDonald P.J.P."/>
            <person name="Mehta T."/>
            <person name="Montmayeur A."/>
            <person name="Murphy C."/>
            <person name="Neiman D."/>
            <person name="Pearson M."/>
            <person name="Priest M."/>
            <person name="Roberts A."/>
            <person name="Saif S."/>
            <person name="Shea T."/>
            <person name="Shenoy N."/>
            <person name="Sisk P."/>
            <person name="Stolte C."/>
            <person name="Sykes S."/>
            <person name="Yandava C."/>
            <person name="Wortman J."/>
            <person name="Nusbaum C."/>
            <person name="Birren B."/>
        </authorList>
    </citation>
    <scope>NUCLEOTIDE SEQUENCE</scope>
    <source>
        <strain evidence="2">ATCC 64411</strain>
    </source>
</reference>
<evidence type="ECO:0000313" key="4">
    <source>
        <dbReference type="Proteomes" id="UP000011715"/>
    </source>
</evidence>
<dbReference type="InterPro" id="IPR011009">
    <property type="entry name" value="Kinase-like_dom_sf"/>
</dbReference>
<dbReference type="Proteomes" id="UP000011715">
    <property type="component" value="Unassembled WGS sequence"/>
</dbReference>
<reference evidence="3" key="5">
    <citation type="submission" date="2015-06" db="UniProtKB">
        <authorList>
            <consortium name="EnsemblFungi"/>
        </authorList>
    </citation>
    <scope>IDENTIFICATION</scope>
    <source>
        <strain evidence="3">ATCC 64411</strain>
    </source>
</reference>
<dbReference type="PANTHER" id="PTHR21310">
    <property type="entry name" value="AMINOGLYCOSIDE PHOSPHOTRANSFERASE-RELATED-RELATED"/>
    <property type="match status" value="1"/>
</dbReference>
<dbReference type="VEuPathDB" id="FungiDB:MAPG_05698"/>
<evidence type="ECO:0000313" key="3">
    <source>
        <dbReference type="EnsemblFungi" id="MAPG_05698T0"/>
    </source>
</evidence>
<reference evidence="2" key="1">
    <citation type="submission" date="2010-05" db="EMBL/GenBank/DDBJ databases">
        <title>The Genome Sequence of Magnaporthe poae strain ATCC 64411.</title>
        <authorList>
            <consortium name="The Broad Institute Genome Sequencing Platform"/>
            <consortium name="Broad Institute Genome Sequencing Center for Infectious Disease"/>
            <person name="Ma L.-J."/>
            <person name="Dead R."/>
            <person name="Young S."/>
            <person name="Zeng Q."/>
            <person name="Koehrsen M."/>
            <person name="Alvarado L."/>
            <person name="Berlin A."/>
            <person name="Chapman S.B."/>
            <person name="Chen Z."/>
            <person name="Freedman E."/>
            <person name="Gellesch M."/>
            <person name="Goldberg J."/>
            <person name="Griggs A."/>
            <person name="Gujja S."/>
            <person name="Heilman E.R."/>
            <person name="Heiman D."/>
            <person name="Hepburn T."/>
            <person name="Howarth C."/>
            <person name="Jen D."/>
            <person name="Larson L."/>
            <person name="Mehta T."/>
            <person name="Neiman D."/>
            <person name="Pearson M."/>
            <person name="Roberts A."/>
            <person name="Saif S."/>
            <person name="Shea T."/>
            <person name="Shenoy N."/>
            <person name="Sisk P."/>
            <person name="Stolte C."/>
            <person name="Sykes S."/>
            <person name="Walk T."/>
            <person name="White J."/>
            <person name="Yandava C."/>
            <person name="Haas B."/>
            <person name="Nusbaum C."/>
            <person name="Birren B."/>
        </authorList>
    </citation>
    <scope>NUCLEOTIDE SEQUENCE</scope>
    <source>
        <strain evidence="2">ATCC 64411</strain>
    </source>
</reference>
<dbReference type="AlphaFoldDB" id="A0A0C4E032"/>
<gene>
    <name evidence="2" type="ORF">MAPG_05698</name>
</gene>
<dbReference type="Gene3D" id="3.90.1200.10">
    <property type="match status" value="1"/>
</dbReference>
<reference evidence="3" key="4">
    <citation type="journal article" date="2015" name="G3 (Bethesda)">
        <title>Genome sequences of three phytopathogenic species of the Magnaporthaceae family of fungi.</title>
        <authorList>
            <person name="Okagaki L.H."/>
            <person name="Nunes C.C."/>
            <person name="Sailsbery J."/>
            <person name="Clay B."/>
            <person name="Brown D."/>
            <person name="John T."/>
            <person name="Oh Y."/>
            <person name="Young N."/>
            <person name="Fitzgerald M."/>
            <person name="Haas B.J."/>
            <person name="Zeng Q."/>
            <person name="Young S."/>
            <person name="Adiconis X."/>
            <person name="Fan L."/>
            <person name="Levin J.Z."/>
            <person name="Mitchell T.K."/>
            <person name="Okubara P.A."/>
            <person name="Farman M.L."/>
            <person name="Kohn L.M."/>
            <person name="Birren B."/>
            <person name="Ma L.-J."/>
            <person name="Dean R.A."/>
        </authorList>
    </citation>
    <scope>NUCLEOTIDE SEQUENCE</scope>
    <source>
        <strain evidence="3">ATCC 64411 / 73-15</strain>
    </source>
</reference>
<accession>A0A0C4E032</accession>
<protein>
    <recommendedName>
        <fullName evidence="1">Aminoglycoside phosphotransferase domain-containing protein</fullName>
    </recommendedName>
</protein>
<dbReference type="OMA" id="FEHYAPE"/>
<reference evidence="4" key="2">
    <citation type="submission" date="2010-05" db="EMBL/GenBank/DDBJ databases">
        <title>The genome sequence of Magnaporthe poae strain ATCC 64411.</title>
        <authorList>
            <person name="Ma L.-J."/>
            <person name="Dead R."/>
            <person name="Young S."/>
            <person name="Zeng Q."/>
            <person name="Koehrsen M."/>
            <person name="Alvarado L."/>
            <person name="Berlin A."/>
            <person name="Chapman S.B."/>
            <person name="Chen Z."/>
            <person name="Freedman E."/>
            <person name="Gellesch M."/>
            <person name="Goldberg J."/>
            <person name="Griggs A."/>
            <person name="Gujja S."/>
            <person name="Heilman E.R."/>
            <person name="Heiman D."/>
            <person name="Hepburn T."/>
            <person name="Howarth C."/>
            <person name="Jen D."/>
            <person name="Larson L."/>
            <person name="Mehta T."/>
            <person name="Neiman D."/>
            <person name="Pearson M."/>
            <person name="Roberts A."/>
            <person name="Saif S."/>
            <person name="Shea T."/>
            <person name="Shenoy N."/>
            <person name="Sisk P."/>
            <person name="Stolte C."/>
            <person name="Sykes S."/>
            <person name="Walk T."/>
            <person name="White J."/>
            <person name="Yandava C."/>
            <person name="Haas B."/>
            <person name="Nusbaum C."/>
            <person name="Birren B."/>
        </authorList>
    </citation>
    <scope>NUCLEOTIDE SEQUENCE [LARGE SCALE GENOMIC DNA]</scope>
    <source>
        <strain evidence="4">ATCC 64411 / 73-15</strain>
    </source>
</reference>
<proteinExistence type="predicted"/>
<dbReference type="EnsemblFungi" id="MAPG_05698T0">
    <property type="protein sequence ID" value="MAPG_05698T0"/>
    <property type="gene ID" value="MAPG_05698"/>
</dbReference>
<dbReference type="InterPro" id="IPR002575">
    <property type="entry name" value="Aminoglycoside_PTrfase"/>
</dbReference>
<evidence type="ECO:0000259" key="1">
    <source>
        <dbReference type="Pfam" id="PF01636"/>
    </source>
</evidence>
<dbReference type="SUPFAM" id="SSF56112">
    <property type="entry name" value="Protein kinase-like (PK-like)"/>
    <property type="match status" value="1"/>
</dbReference>
<dbReference type="eggNOG" id="ENOG502SNB9">
    <property type="taxonomic scope" value="Eukaryota"/>
</dbReference>
<dbReference type="EMBL" id="ADBL01001365">
    <property type="status" value="NOT_ANNOTATED_CDS"/>
    <property type="molecule type" value="Genomic_DNA"/>
</dbReference>
<keyword evidence="4" id="KW-1185">Reference proteome</keyword>
<organism evidence="3 4">
    <name type="scientific">Magnaporthiopsis poae (strain ATCC 64411 / 73-15)</name>
    <name type="common">Kentucky bluegrass fungus</name>
    <name type="synonym">Magnaporthe poae</name>
    <dbReference type="NCBI Taxonomy" id="644358"/>
    <lineage>
        <taxon>Eukaryota</taxon>
        <taxon>Fungi</taxon>
        <taxon>Dikarya</taxon>
        <taxon>Ascomycota</taxon>
        <taxon>Pezizomycotina</taxon>
        <taxon>Sordariomycetes</taxon>
        <taxon>Sordariomycetidae</taxon>
        <taxon>Magnaporthales</taxon>
        <taxon>Magnaporthaceae</taxon>
        <taxon>Magnaporthiopsis</taxon>
    </lineage>
</organism>
<evidence type="ECO:0000313" key="2">
    <source>
        <dbReference type="EMBL" id="KLU86686.1"/>
    </source>
</evidence>
<feature type="domain" description="Aminoglycoside phosphotransferase" evidence="1">
    <location>
        <begin position="98"/>
        <end position="252"/>
    </location>
</feature>
<sequence length="307" mass="34684">MATETTARDSIRETSDTAWVIGRKICLSPQSSPPPTGAFWSDGAGSYYAITDAHPAPVESRPLPPTSLFQKVYDAGDCSAVWTIGEAYCKVHILDRRIPRAIREHVTLDRVKKRHPSFIIPEVHHYAEFDGRSYLFASKVHVDTLGQAWAKMEEDTKRNCVLRVVSIIKELAAWQSDEISGADGEYMSDLFLTPLGTEKDCSPQNLLRNCTELGMNVSKFLFYHCDLGPGNIIVDTAGAIVGIIDWETAGFVPREWIRTKFCISSGLDLPADDMKERMDWRGRVQKELGREGFPEIAERWFPWWSRD</sequence>
<dbReference type="InterPro" id="IPR051678">
    <property type="entry name" value="AGP_Transferase"/>
</dbReference>
<dbReference type="PANTHER" id="PTHR21310:SF58">
    <property type="entry name" value="AMINOGLYCOSIDE PHOSPHOTRANSFERASE DOMAIN-CONTAINING PROTEIN"/>
    <property type="match status" value="1"/>
</dbReference>
<dbReference type="EMBL" id="GL876969">
    <property type="protein sequence ID" value="KLU86686.1"/>
    <property type="molecule type" value="Genomic_DNA"/>
</dbReference>
<dbReference type="Pfam" id="PF01636">
    <property type="entry name" value="APH"/>
    <property type="match status" value="1"/>
</dbReference>
<name>A0A0C4E032_MAGP6</name>
<dbReference type="OrthoDB" id="5229124at2759"/>